<dbReference type="PROSITE" id="PS01125">
    <property type="entry name" value="ROK"/>
    <property type="match status" value="1"/>
</dbReference>
<dbReference type="Gene3D" id="3.30.420.40">
    <property type="match status" value="2"/>
</dbReference>
<sequence length="405" mass="40747">MNAERPGSPAGLRAANRRRLLDAVLAAGEPSQSGIAAATGLAPATVSNIVRDLCREGRLTASTATRGGRRVRVVRLAPPPGVVAGIDFGHGHVRVAVARAAETTRLFAASDAPGDRLLGERSVELPEGHRATDGLEAAADLLDDVLAAAGVPRDELLGVGIGLPAPVDARTGAVGEPGILPGWVGVDAAAVAARRLRAPVVVDNDALLGTLAEQAWGALHGVDEGIYLKLSDGVGAGLVLGGRPYRGRAGTAGEIGHVVVDDTGGPPGGSVCRCGNRGCLETWASTDTVVGLLAPLLGSPLTVTEVVARARGGHVPARRVLADTGGQVGRALGALCSVLTPARIVVGGELAQAGDLLLDPLVAALERWSLPGAADVEVVTAALGQHTHVLGAIALALDHVLAAQE</sequence>
<comment type="similarity">
    <text evidence="1">Belongs to the ROK (NagC/XylR) family.</text>
</comment>
<dbReference type="Proteomes" id="UP001595947">
    <property type="component" value="Unassembled WGS sequence"/>
</dbReference>
<dbReference type="SUPFAM" id="SSF46785">
    <property type="entry name" value="Winged helix' DNA-binding domain"/>
    <property type="match status" value="1"/>
</dbReference>
<dbReference type="InterPro" id="IPR036390">
    <property type="entry name" value="WH_DNA-bd_sf"/>
</dbReference>
<evidence type="ECO:0000256" key="1">
    <source>
        <dbReference type="ARBA" id="ARBA00006479"/>
    </source>
</evidence>
<dbReference type="Pfam" id="PF13412">
    <property type="entry name" value="HTH_24"/>
    <property type="match status" value="1"/>
</dbReference>
<dbReference type="EMBL" id="JBHSIV010000037">
    <property type="protein sequence ID" value="MFC5065449.1"/>
    <property type="molecule type" value="Genomic_DNA"/>
</dbReference>
<comment type="caution">
    <text evidence="2">The sequence shown here is derived from an EMBL/GenBank/DDBJ whole genome shotgun (WGS) entry which is preliminary data.</text>
</comment>
<dbReference type="InterPro" id="IPR036388">
    <property type="entry name" value="WH-like_DNA-bd_sf"/>
</dbReference>
<dbReference type="Pfam" id="PF00480">
    <property type="entry name" value="ROK"/>
    <property type="match status" value="1"/>
</dbReference>
<accession>A0ABV9YTQ1</accession>
<organism evidence="2 3">
    <name type="scientific">Actinomycetospora atypica</name>
    <dbReference type="NCBI Taxonomy" id="1290095"/>
    <lineage>
        <taxon>Bacteria</taxon>
        <taxon>Bacillati</taxon>
        <taxon>Actinomycetota</taxon>
        <taxon>Actinomycetes</taxon>
        <taxon>Pseudonocardiales</taxon>
        <taxon>Pseudonocardiaceae</taxon>
        <taxon>Actinomycetospora</taxon>
    </lineage>
</organism>
<dbReference type="InterPro" id="IPR043129">
    <property type="entry name" value="ATPase_NBD"/>
</dbReference>
<name>A0ABV9YTQ1_9PSEU</name>
<protein>
    <submittedName>
        <fullName evidence="2">ROK family protein</fullName>
    </submittedName>
</protein>
<proteinExistence type="inferred from homology"/>
<evidence type="ECO:0000313" key="3">
    <source>
        <dbReference type="Proteomes" id="UP001595947"/>
    </source>
</evidence>
<dbReference type="RefSeq" id="WP_378038780.1">
    <property type="nucleotide sequence ID" value="NZ_JBHSIV010000037.1"/>
</dbReference>
<dbReference type="InterPro" id="IPR049874">
    <property type="entry name" value="ROK_cs"/>
</dbReference>
<gene>
    <name evidence="2" type="ORF">ACFPBZ_24745</name>
</gene>
<keyword evidence="3" id="KW-1185">Reference proteome</keyword>
<evidence type="ECO:0000313" key="2">
    <source>
        <dbReference type="EMBL" id="MFC5065449.1"/>
    </source>
</evidence>
<dbReference type="PANTHER" id="PTHR18964:SF173">
    <property type="entry name" value="GLUCOKINASE"/>
    <property type="match status" value="1"/>
</dbReference>
<dbReference type="PANTHER" id="PTHR18964">
    <property type="entry name" value="ROK (REPRESSOR, ORF, KINASE) FAMILY"/>
    <property type="match status" value="1"/>
</dbReference>
<dbReference type="Gene3D" id="1.10.10.10">
    <property type="entry name" value="Winged helix-like DNA-binding domain superfamily/Winged helix DNA-binding domain"/>
    <property type="match status" value="1"/>
</dbReference>
<dbReference type="SUPFAM" id="SSF53067">
    <property type="entry name" value="Actin-like ATPase domain"/>
    <property type="match status" value="1"/>
</dbReference>
<reference evidence="3" key="1">
    <citation type="journal article" date="2019" name="Int. J. Syst. Evol. Microbiol.">
        <title>The Global Catalogue of Microorganisms (GCM) 10K type strain sequencing project: providing services to taxonomists for standard genome sequencing and annotation.</title>
        <authorList>
            <consortium name="The Broad Institute Genomics Platform"/>
            <consortium name="The Broad Institute Genome Sequencing Center for Infectious Disease"/>
            <person name="Wu L."/>
            <person name="Ma J."/>
        </authorList>
    </citation>
    <scope>NUCLEOTIDE SEQUENCE [LARGE SCALE GENOMIC DNA]</scope>
    <source>
        <strain evidence="3">CGMCC 4.7093</strain>
    </source>
</reference>
<dbReference type="InterPro" id="IPR000600">
    <property type="entry name" value="ROK"/>
</dbReference>